<keyword evidence="2" id="KW-1185">Reference proteome</keyword>
<evidence type="ECO:0008006" key="3">
    <source>
        <dbReference type="Google" id="ProtNLM"/>
    </source>
</evidence>
<comment type="caution">
    <text evidence="1">The sequence shown here is derived from an EMBL/GenBank/DDBJ whole genome shotgun (WGS) entry which is preliminary data.</text>
</comment>
<dbReference type="InterPro" id="IPR016024">
    <property type="entry name" value="ARM-type_fold"/>
</dbReference>
<dbReference type="Proteomes" id="UP001589828">
    <property type="component" value="Unassembled WGS sequence"/>
</dbReference>
<reference evidence="1 2" key="1">
    <citation type="submission" date="2024-09" db="EMBL/GenBank/DDBJ databases">
        <authorList>
            <person name="Sun Q."/>
            <person name="Mori K."/>
        </authorList>
    </citation>
    <scope>NUCLEOTIDE SEQUENCE [LARGE SCALE GENOMIC DNA]</scope>
    <source>
        <strain evidence="1 2">NCAIM B.02415</strain>
    </source>
</reference>
<protein>
    <recommendedName>
        <fullName evidence="3">HEAT repeat domain-containing protein</fullName>
    </recommendedName>
</protein>
<dbReference type="RefSeq" id="WP_377025850.1">
    <property type="nucleotide sequence ID" value="NZ_JBHLTS010000077.1"/>
</dbReference>
<organism evidence="1 2">
    <name type="scientific">Mucilaginibacter angelicae</name>
    <dbReference type="NCBI Taxonomy" id="869718"/>
    <lineage>
        <taxon>Bacteria</taxon>
        <taxon>Pseudomonadati</taxon>
        <taxon>Bacteroidota</taxon>
        <taxon>Sphingobacteriia</taxon>
        <taxon>Sphingobacteriales</taxon>
        <taxon>Sphingobacteriaceae</taxon>
        <taxon>Mucilaginibacter</taxon>
    </lineage>
</organism>
<proteinExistence type="predicted"/>
<sequence length="205" mass="23381">MNQFVNRFGDTIANFWDKGASEAEKQKTITDILAYANLNPQKFKAELREVLFNPELDPLSVVLEALSKDTDTWGDFFVQVLDDIFDAAYATDKADGILFNLAEFYYIENDTRPFVQKIADRLLKELDSPRVDIRIEVIKNITGYLLNSSVKNKLAITNRLIDKLDDDNWKVRCVTFQYLAAENLLPQGAKLKLSDKLLGFLVGHP</sequence>
<evidence type="ECO:0000313" key="1">
    <source>
        <dbReference type="EMBL" id="MFC0518126.1"/>
    </source>
</evidence>
<dbReference type="EMBL" id="JBHLTS010000077">
    <property type="protein sequence ID" value="MFC0518126.1"/>
    <property type="molecule type" value="Genomic_DNA"/>
</dbReference>
<accession>A0ABV6LF75</accession>
<name>A0ABV6LF75_9SPHI</name>
<dbReference type="SUPFAM" id="SSF48371">
    <property type="entry name" value="ARM repeat"/>
    <property type="match status" value="1"/>
</dbReference>
<evidence type="ECO:0000313" key="2">
    <source>
        <dbReference type="Proteomes" id="UP001589828"/>
    </source>
</evidence>
<gene>
    <name evidence="1" type="ORF">ACFFGT_28185</name>
</gene>